<accession>A0A839TJV9</accession>
<dbReference type="EMBL" id="JACHXJ010000001">
    <property type="protein sequence ID" value="MBB3127076.1"/>
    <property type="molecule type" value="Genomic_DNA"/>
</dbReference>
<evidence type="ECO:0000313" key="2">
    <source>
        <dbReference type="Proteomes" id="UP000517523"/>
    </source>
</evidence>
<dbReference type="RefSeq" id="WP_183581262.1">
    <property type="nucleotide sequence ID" value="NZ_JACHXJ010000001.1"/>
</dbReference>
<protein>
    <submittedName>
        <fullName evidence="1">Uncharacterized protein</fullName>
    </submittedName>
</protein>
<dbReference type="Pfam" id="PF26325">
    <property type="entry name" value="YhjD"/>
    <property type="match status" value="1"/>
</dbReference>
<organism evidence="1 2">
    <name type="scientific">Paenibacillus rhizosphaerae</name>
    <dbReference type="NCBI Taxonomy" id="297318"/>
    <lineage>
        <taxon>Bacteria</taxon>
        <taxon>Bacillati</taxon>
        <taxon>Bacillota</taxon>
        <taxon>Bacilli</taxon>
        <taxon>Bacillales</taxon>
        <taxon>Paenibacillaceae</taxon>
        <taxon>Paenibacillus</taxon>
    </lineage>
</organism>
<dbReference type="AlphaFoldDB" id="A0A839TJV9"/>
<evidence type="ECO:0000313" key="1">
    <source>
        <dbReference type="EMBL" id="MBB3127076.1"/>
    </source>
</evidence>
<dbReference type="Proteomes" id="UP000517523">
    <property type="component" value="Unassembled WGS sequence"/>
</dbReference>
<comment type="caution">
    <text evidence="1">The sequence shown here is derived from an EMBL/GenBank/DDBJ whole genome shotgun (WGS) entry which is preliminary data.</text>
</comment>
<sequence>MEKRGPITAEDTALVKRYLIVPMILDAFERDKQIIESGLLKSPTLYTDLIDKAMEQATKELTYVRRAFKEHGIKVYDERKTRKGVEAKYLCRGYHKEMSMLWTFISAEATVLRRLFLGLNIETIVDRNIPEAMRQVPKLFYQEKTNS</sequence>
<reference evidence="1 2" key="1">
    <citation type="submission" date="2020-08" db="EMBL/GenBank/DDBJ databases">
        <title>Genomic Encyclopedia of Type Strains, Phase III (KMG-III): the genomes of soil and plant-associated and newly described type strains.</title>
        <authorList>
            <person name="Whitman W."/>
        </authorList>
    </citation>
    <scope>NUCLEOTIDE SEQUENCE [LARGE SCALE GENOMIC DNA]</scope>
    <source>
        <strain evidence="1 2">CECT 5831</strain>
    </source>
</reference>
<proteinExistence type="predicted"/>
<gene>
    <name evidence="1" type="ORF">FHS19_001730</name>
</gene>
<name>A0A839TJV9_9BACL</name>
<dbReference type="InterPro" id="IPR058600">
    <property type="entry name" value="YhjD-like"/>
</dbReference>